<comment type="caution">
    <text evidence="1">The sequence shown here is derived from an EMBL/GenBank/DDBJ whole genome shotgun (WGS) entry which is preliminary data.</text>
</comment>
<dbReference type="Proteomes" id="UP001500394">
    <property type="component" value="Unassembled WGS sequence"/>
</dbReference>
<evidence type="ECO:0008006" key="3">
    <source>
        <dbReference type="Google" id="ProtNLM"/>
    </source>
</evidence>
<sequence>MERPIGLTKDVGWQFGIRRTIPSSKEKVWDFMFSHVGEQIWMQHVEKEFTTFKPYSHIRTKWRLPGWDNNATIQLRIMGNENKATIAFHVERLLSKEQRVQTSEYLSKVMDNLILKLK</sequence>
<keyword evidence="2" id="KW-1185">Reference proteome</keyword>
<name>A0ABP8QYI7_9SPHI</name>
<dbReference type="EMBL" id="BAABGR010000006">
    <property type="protein sequence ID" value="GAA4513259.1"/>
    <property type="molecule type" value="Genomic_DNA"/>
</dbReference>
<dbReference type="SUPFAM" id="SSF55961">
    <property type="entry name" value="Bet v1-like"/>
    <property type="match status" value="1"/>
</dbReference>
<protein>
    <recommendedName>
        <fullName evidence="3">Polyketide cyclase / dehydrase and lipid transport</fullName>
    </recommendedName>
</protein>
<evidence type="ECO:0000313" key="2">
    <source>
        <dbReference type="Proteomes" id="UP001500394"/>
    </source>
</evidence>
<dbReference type="RefSeq" id="WP_345065213.1">
    <property type="nucleotide sequence ID" value="NZ_BAABGR010000006.1"/>
</dbReference>
<accession>A0ABP8QYI7</accession>
<reference evidence="2" key="1">
    <citation type="journal article" date="2019" name="Int. J. Syst. Evol. Microbiol.">
        <title>The Global Catalogue of Microorganisms (GCM) 10K type strain sequencing project: providing services to taxonomists for standard genome sequencing and annotation.</title>
        <authorList>
            <consortium name="The Broad Institute Genomics Platform"/>
            <consortium name="The Broad Institute Genome Sequencing Center for Infectious Disease"/>
            <person name="Wu L."/>
            <person name="Ma J."/>
        </authorList>
    </citation>
    <scope>NUCLEOTIDE SEQUENCE [LARGE SCALE GENOMIC DNA]</scope>
    <source>
        <strain evidence="2">JCM 17858</strain>
    </source>
</reference>
<gene>
    <name evidence="1" type="ORF">GCM10023173_08680</name>
</gene>
<proteinExistence type="predicted"/>
<organism evidence="1 2">
    <name type="scientific">Sphingobacterium thermophilum</name>
    <dbReference type="NCBI Taxonomy" id="768534"/>
    <lineage>
        <taxon>Bacteria</taxon>
        <taxon>Pseudomonadati</taxon>
        <taxon>Bacteroidota</taxon>
        <taxon>Sphingobacteriia</taxon>
        <taxon>Sphingobacteriales</taxon>
        <taxon>Sphingobacteriaceae</taxon>
        <taxon>Sphingobacterium</taxon>
    </lineage>
</organism>
<evidence type="ECO:0000313" key="1">
    <source>
        <dbReference type="EMBL" id="GAA4513259.1"/>
    </source>
</evidence>